<proteinExistence type="predicted"/>
<evidence type="ECO:0000313" key="2">
    <source>
        <dbReference type="Proteomes" id="UP001154282"/>
    </source>
</evidence>
<organism evidence="1 2">
    <name type="scientific">Linum tenue</name>
    <dbReference type="NCBI Taxonomy" id="586396"/>
    <lineage>
        <taxon>Eukaryota</taxon>
        <taxon>Viridiplantae</taxon>
        <taxon>Streptophyta</taxon>
        <taxon>Embryophyta</taxon>
        <taxon>Tracheophyta</taxon>
        <taxon>Spermatophyta</taxon>
        <taxon>Magnoliopsida</taxon>
        <taxon>eudicotyledons</taxon>
        <taxon>Gunneridae</taxon>
        <taxon>Pentapetalae</taxon>
        <taxon>rosids</taxon>
        <taxon>fabids</taxon>
        <taxon>Malpighiales</taxon>
        <taxon>Linaceae</taxon>
        <taxon>Linum</taxon>
    </lineage>
</organism>
<protein>
    <submittedName>
        <fullName evidence="1">Uncharacterized protein</fullName>
    </submittedName>
</protein>
<reference evidence="1" key="1">
    <citation type="submission" date="2022-08" db="EMBL/GenBank/DDBJ databases">
        <authorList>
            <person name="Gutierrez-Valencia J."/>
        </authorList>
    </citation>
    <scope>NUCLEOTIDE SEQUENCE</scope>
</reference>
<dbReference type="AlphaFoldDB" id="A0AAV0QU28"/>
<comment type="caution">
    <text evidence="1">The sequence shown here is derived from an EMBL/GenBank/DDBJ whole genome shotgun (WGS) entry which is preliminary data.</text>
</comment>
<dbReference type="Proteomes" id="UP001154282">
    <property type="component" value="Unassembled WGS sequence"/>
</dbReference>
<name>A0AAV0QU28_9ROSI</name>
<keyword evidence="2" id="KW-1185">Reference proteome</keyword>
<accession>A0AAV0QU28</accession>
<sequence length="55" mass="6216">MGIHIGLEMITNGAKKRRVRIPIVIVIPVKKSKNVPDMRRVRNPISCVDVGAFQY</sequence>
<dbReference type="EMBL" id="CAMGYJ010000010">
    <property type="protein sequence ID" value="CAI0547839.1"/>
    <property type="molecule type" value="Genomic_DNA"/>
</dbReference>
<gene>
    <name evidence="1" type="ORF">LITE_LOCUS44534</name>
</gene>
<evidence type="ECO:0000313" key="1">
    <source>
        <dbReference type="EMBL" id="CAI0547839.1"/>
    </source>
</evidence>